<organism evidence="1 2">
    <name type="scientific">Pseudomonas oryzihabitans</name>
    <dbReference type="NCBI Taxonomy" id="47885"/>
    <lineage>
        <taxon>Bacteria</taxon>
        <taxon>Pseudomonadati</taxon>
        <taxon>Pseudomonadota</taxon>
        <taxon>Gammaproteobacteria</taxon>
        <taxon>Pseudomonadales</taxon>
        <taxon>Pseudomonadaceae</taxon>
        <taxon>Pseudomonas</taxon>
    </lineage>
</organism>
<name>A0A1G5PHD5_9PSED</name>
<accession>A0A1G5PHD5</accession>
<sequence>MHRPPEMDQPIIVDAVDLDLWADLYKDSQAPVTLSEFLQQPYLYLKQAGLPVSSEATQDAYPVTLPVRKEVARQIQDEWACQQQAQQSRQQARRHLTLITCTPG</sequence>
<dbReference type="RefSeq" id="WP_074585297.1">
    <property type="nucleotide sequence ID" value="NZ_FMWB01000028.1"/>
</dbReference>
<dbReference type="AlphaFoldDB" id="A0A1G5PHD5"/>
<dbReference type="EMBL" id="FMWB01000028">
    <property type="protein sequence ID" value="SCZ48601.1"/>
    <property type="molecule type" value="Genomic_DNA"/>
</dbReference>
<gene>
    <name evidence="1" type="ORF">SAMN05216279_12826</name>
</gene>
<protein>
    <submittedName>
        <fullName evidence="1">Uncharacterized protein</fullName>
    </submittedName>
</protein>
<reference evidence="2" key="1">
    <citation type="submission" date="2016-10" db="EMBL/GenBank/DDBJ databases">
        <authorList>
            <person name="de Groot N.N."/>
        </authorList>
    </citation>
    <scope>NUCLEOTIDE SEQUENCE [LARGE SCALE GENOMIC DNA]</scope>
    <source>
        <strain evidence="2">DSM 15758</strain>
    </source>
</reference>
<evidence type="ECO:0000313" key="2">
    <source>
        <dbReference type="Proteomes" id="UP000183046"/>
    </source>
</evidence>
<evidence type="ECO:0000313" key="1">
    <source>
        <dbReference type="EMBL" id="SCZ48601.1"/>
    </source>
</evidence>
<proteinExistence type="predicted"/>
<dbReference type="Proteomes" id="UP000183046">
    <property type="component" value="Unassembled WGS sequence"/>
</dbReference>
<comment type="caution">
    <text evidence="1">The sequence shown here is derived from an EMBL/GenBank/DDBJ whole genome shotgun (WGS) entry which is preliminary data.</text>
</comment>